<name>A0A8J2JMV1_9HEXA</name>
<gene>
    <name evidence="2" type="ORF">AFUS01_LOCUS10956</name>
</gene>
<dbReference type="EMBL" id="CAJVCH010082580">
    <property type="protein sequence ID" value="CAG7721762.1"/>
    <property type="molecule type" value="Genomic_DNA"/>
</dbReference>
<dbReference type="AlphaFoldDB" id="A0A8J2JMV1"/>
<feature type="compositionally biased region" description="Acidic residues" evidence="1">
    <location>
        <begin position="1"/>
        <end position="14"/>
    </location>
</feature>
<evidence type="ECO:0000313" key="3">
    <source>
        <dbReference type="Proteomes" id="UP000708208"/>
    </source>
</evidence>
<evidence type="ECO:0000256" key="1">
    <source>
        <dbReference type="SAM" id="MobiDB-lite"/>
    </source>
</evidence>
<keyword evidence="3" id="KW-1185">Reference proteome</keyword>
<comment type="caution">
    <text evidence="2">The sequence shown here is derived from an EMBL/GenBank/DDBJ whole genome shotgun (WGS) entry which is preliminary data.</text>
</comment>
<organism evidence="2 3">
    <name type="scientific">Allacma fusca</name>
    <dbReference type="NCBI Taxonomy" id="39272"/>
    <lineage>
        <taxon>Eukaryota</taxon>
        <taxon>Metazoa</taxon>
        <taxon>Ecdysozoa</taxon>
        <taxon>Arthropoda</taxon>
        <taxon>Hexapoda</taxon>
        <taxon>Collembola</taxon>
        <taxon>Symphypleona</taxon>
        <taxon>Sminthuridae</taxon>
        <taxon>Allacma</taxon>
    </lineage>
</organism>
<evidence type="ECO:0000313" key="2">
    <source>
        <dbReference type="EMBL" id="CAG7721762.1"/>
    </source>
</evidence>
<accession>A0A8J2JMV1</accession>
<protein>
    <submittedName>
        <fullName evidence="2">Uncharacterized protein</fullName>
    </submittedName>
</protein>
<proteinExistence type="predicted"/>
<reference evidence="2" key="1">
    <citation type="submission" date="2021-06" db="EMBL/GenBank/DDBJ databases">
        <authorList>
            <person name="Hodson N. C."/>
            <person name="Mongue J. A."/>
            <person name="Jaron S. K."/>
        </authorList>
    </citation>
    <scope>NUCLEOTIDE SEQUENCE</scope>
</reference>
<feature type="region of interest" description="Disordered" evidence="1">
    <location>
        <begin position="1"/>
        <end position="50"/>
    </location>
</feature>
<dbReference type="Proteomes" id="UP000708208">
    <property type="component" value="Unassembled WGS sequence"/>
</dbReference>
<sequence length="103" mass="11381">MRGISDFDDSDYDADQGRRVGSSSRTSSSSLEKRIQDIIRSPAPPPIDGQVLQTIRMPSKTKGKVIVKKLIYKKIPKTSGSADLAHLPEIDDPLANYYDDSDD</sequence>